<sequence length="119" mass="12342">MNALTAALDRHLASRGQNVTLRRRIGTGNTFVDLPIRARVSGYGTADLNSGVKVTDSAFIASPTPIVAAGAAWPGAAGGSQWPVIGDWLVVNGRQRAIAQVQPVVIGDAVVRIEGRISG</sequence>
<proteinExistence type="predicted"/>
<name>A0ABW0ITL5_9HYPH</name>
<keyword evidence="2" id="KW-1185">Reference proteome</keyword>
<dbReference type="EMBL" id="JBHSLW010000025">
    <property type="protein sequence ID" value="MFC5421042.1"/>
    <property type="molecule type" value="Genomic_DNA"/>
</dbReference>
<dbReference type="Proteomes" id="UP001596053">
    <property type="component" value="Unassembled WGS sequence"/>
</dbReference>
<gene>
    <name evidence="1" type="ORF">ACFPOB_15905</name>
</gene>
<protein>
    <submittedName>
        <fullName evidence="1">Uncharacterized protein</fullName>
    </submittedName>
</protein>
<comment type="caution">
    <text evidence="1">The sequence shown here is derived from an EMBL/GenBank/DDBJ whole genome shotgun (WGS) entry which is preliminary data.</text>
</comment>
<organism evidence="1 2">
    <name type="scientific">Bosea eneae</name>
    <dbReference type="NCBI Taxonomy" id="151454"/>
    <lineage>
        <taxon>Bacteria</taxon>
        <taxon>Pseudomonadati</taxon>
        <taxon>Pseudomonadota</taxon>
        <taxon>Alphaproteobacteria</taxon>
        <taxon>Hyphomicrobiales</taxon>
        <taxon>Boseaceae</taxon>
        <taxon>Bosea</taxon>
    </lineage>
</organism>
<evidence type="ECO:0000313" key="1">
    <source>
        <dbReference type="EMBL" id="MFC5421042.1"/>
    </source>
</evidence>
<dbReference type="RefSeq" id="WP_377799388.1">
    <property type="nucleotide sequence ID" value="NZ_JBHSLW010000025.1"/>
</dbReference>
<evidence type="ECO:0000313" key="2">
    <source>
        <dbReference type="Proteomes" id="UP001596053"/>
    </source>
</evidence>
<reference evidence="2" key="1">
    <citation type="journal article" date="2019" name="Int. J. Syst. Evol. Microbiol.">
        <title>The Global Catalogue of Microorganisms (GCM) 10K type strain sequencing project: providing services to taxonomists for standard genome sequencing and annotation.</title>
        <authorList>
            <consortium name="The Broad Institute Genomics Platform"/>
            <consortium name="The Broad Institute Genome Sequencing Center for Infectious Disease"/>
            <person name="Wu L."/>
            <person name="Ma J."/>
        </authorList>
    </citation>
    <scope>NUCLEOTIDE SEQUENCE [LARGE SCALE GENOMIC DNA]</scope>
    <source>
        <strain evidence="2">NCAIM B.01391</strain>
    </source>
</reference>
<accession>A0ABW0ITL5</accession>